<keyword evidence="6" id="KW-0723">Serine/threonine-protein kinase</keyword>
<proteinExistence type="predicted"/>
<dbReference type="Proteomes" id="UP000632774">
    <property type="component" value="Unassembled WGS sequence"/>
</dbReference>
<dbReference type="SMART" id="SM00220">
    <property type="entry name" value="S_TKc"/>
    <property type="match status" value="1"/>
</dbReference>
<dbReference type="EMBL" id="JADFFM010000002">
    <property type="protein sequence ID" value="MBE9668724.1"/>
    <property type="molecule type" value="Genomic_DNA"/>
</dbReference>
<dbReference type="PROSITE" id="PS50011">
    <property type="entry name" value="PROTEIN_KINASE_DOM"/>
    <property type="match status" value="1"/>
</dbReference>
<keyword evidence="7" id="KW-1185">Reference proteome</keyword>
<dbReference type="InterPro" id="IPR011009">
    <property type="entry name" value="Kinase-like_dom_sf"/>
</dbReference>
<accession>A0ABR9XNL4</accession>
<dbReference type="RefSeq" id="WP_194108111.1">
    <property type="nucleotide sequence ID" value="NZ_JADFFM010000002.1"/>
</dbReference>
<dbReference type="PANTHER" id="PTHR43289">
    <property type="entry name" value="MITOGEN-ACTIVATED PROTEIN KINASE KINASE KINASE 20-RELATED"/>
    <property type="match status" value="1"/>
</dbReference>
<evidence type="ECO:0000313" key="6">
    <source>
        <dbReference type="EMBL" id="MBE9668724.1"/>
    </source>
</evidence>
<evidence type="ECO:0000256" key="4">
    <source>
        <dbReference type="ARBA" id="ARBA00022840"/>
    </source>
</evidence>
<dbReference type="GO" id="GO:0004674">
    <property type="term" value="F:protein serine/threonine kinase activity"/>
    <property type="evidence" value="ECO:0007669"/>
    <property type="project" value="UniProtKB-KW"/>
</dbReference>
<evidence type="ECO:0000256" key="3">
    <source>
        <dbReference type="ARBA" id="ARBA00022777"/>
    </source>
</evidence>
<dbReference type="PANTHER" id="PTHR43289:SF33">
    <property type="entry name" value="SERINE_THREONINE KINASE 31"/>
    <property type="match status" value="1"/>
</dbReference>
<dbReference type="Pfam" id="PF00069">
    <property type="entry name" value="Pkinase"/>
    <property type="match status" value="1"/>
</dbReference>
<keyword evidence="2" id="KW-0547">Nucleotide-binding</keyword>
<feature type="domain" description="Protein kinase" evidence="5">
    <location>
        <begin position="3"/>
        <end position="435"/>
    </location>
</feature>
<dbReference type="InterPro" id="IPR000719">
    <property type="entry name" value="Prot_kinase_dom"/>
</dbReference>
<keyword evidence="1" id="KW-0808">Transferase</keyword>
<dbReference type="CDD" id="cd14014">
    <property type="entry name" value="STKc_PknB_like"/>
    <property type="match status" value="1"/>
</dbReference>
<dbReference type="SUPFAM" id="SSF56112">
    <property type="entry name" value="Protein kinase-like (PK-like)"/>
    <property type="match status" value="1"/>
</dbReference>
<comment type="caution">
    <text evidence="6">The sequence shown here is derived from an EMBL/GenBank/DDBJ whole genome shotgun (WGS) entry which is preliminary data.</text>
</comment>
<keyword evidence="4" id="KW-0067">ATP-binding</keyword>
<name>A0ABR9XNL4_9SPHI</name>
<evidence type="ECO:0000259" key="5">
    <source>
        <dbReference type="PROSITE" id="PS50011"/>
    </source>
</evidence>
<evidence type="ECO:0000313" key="7">
    <source>
        <dbReference type="Proteomes" id="UP000632774"/>
    </source>
</evidence>
<keyword evidence="3 6" id="KW-0418">Kinase</keyword>
<sequence length="446" mass="49849">MNYKYVKNIGNGGFGIVDKVLGNDGKHYARKTFQVNQGPGFPLNLEANVKKRFIREAKMQSGLVHPNIVPVIEKDLDSDPPSFIMPLANSTLEEDLTKDNTLNGNYMNAILDIIAGLEELHAMSIYHRDLKPANVLGYIDPATGVTNYAITDFGLMSISVTNISAITQTGMRMKSDYYTAPEIVKDLKKASAQSDIYSLGCILHDMVATDDRIPCNEIKDSCDFGGILLACTRQDPARRFKSVTAVRDALLSLGQVSLKPKTYHGAQIFDLLAKDADDLDEHEWQSIVDFIDDNADSDDSKAVLRKLSLKQIDAIILGHPKLAAKLGIIYADWIRTESFLWDQCDGLSIRLEKFINSGKTDVKAECLMAMLYLGTSHNRFYVERKFARLINKELELDVAKRLAIELRADSEDACRAISHLKRSIDVTLSEIHPLLNETIKEICYAR</sequence>
<dbReference type="Gene3D" id="1.10.510.10">
    <property type="entry name" value="Transferase(Phosphotransferase) domain 1"/>
    <property type="match status" value="1"/>
</dbReference>
<protein>
    <submittedName>
        <fullName evidence="6">Serine/threonine protein kinase</fullName>
    </submittedName>
</protein>
<organism evidence="6 7">
    <name type="scientific">Mucilaginibacter boryungensis</name>
    <dbReference type="NCBI Taxonomy" id="768480"/>
    <lineage>
        <taxon>Bacteria</taxon>
        <taxon>Pseudomonadati</taxon>
        <taxon>Bacteroidota</taxon>
        <taxon>Sphingobacteriia</taxon>
        <taxon>Sphingobacteriales</taxon>
        <taxon>Sphingobacteriaceae</taxon>
        <taxon>Mucilaginibacter</taxon>
    </lineage>
</organism>
<evidence type="ECO:0000256" key="1">
    <source>
        <dbReference type="ARBA" id="ARBA00022679"/>
    </source>
</evidence>
<gene>
    <name evidence="6" type="ORF">IRJ18_20315</name>
</gene>
<reference evidence="6 7" key="1">
    <citation type="submission" date="2020-10" db="EMBL/GenBank/DDBJ databases">
        <title>Mucilaginibacter mali sp. nov., isolated from rhizosphere soil of apple orchard.</title>
        <authorList>
            <person name="Lee J.-S."/>
            <person name="Kim H.S."/>
            <person name="Kim J.-S."/>
        </authorList>
    </citation>
    <scope>NUCLEOTIDE SEQUENCE [LARGE SCALE GENOMIC DNA]</scope>
    <source>
        <strain evidence="6 7">KCTC 23157</strain>
    </source>
</reference>
<evidence type="ECO:0000256" key="2">
    <source>
        <dbReference type="ARBA" id="ARBA00022741"/>
    </source>
</evidence>